<dbReference type="EMBL" id="AOMB01000006">
    <property type="protein sequence ID" value="EMA41251.1"/>
    <property type="molecule type" value="Genomic_DNA"/>
</dbReference>
<name>M0M6C3_9EURY</name>
<evidence type="ECO:0000313" key="2">
    <source>
        <dbReference type="EMBL" id="EMA41251.1"/>
    </source>
</evidence>
<organism evidence="2 3">
    <name type="scientific">Halococcus hamelinensis 100A6</name>
    <dbReference type="NCBI Taxonomy" id="1132509"/>
    <lineage>
        <taxon>Archaea</taxon>
        <taxon>Methanobacteriati</taxon>
        <taxon>Methanobacteriota</taxon>
        <taxon>Stenosarchaea group</taxon>
        <taxon>Halobacteria</taxon>
        <taxon>Halobacteriales</taxon>
        <taxon>Halococcaceae</taxon>
        <taxon>Halococcus</taxon>
    </lineage>
</organism>
<evidence type="ECO:0000313" key="3">
    <source>
        <dbReference type="Proteomes" id="UP000011566"/>
    </source>
</evidence>
<protein>
    <submittedName>
        <fullName evidence="2">UspA domain-containing protein</fullName>
    </submittedName>
</protein>
<proteinExistence type="predicted"/>
<dbReference type="PATRIC" id="fig|1132509.6.peg.557"/>
<accession>M0M6C3</accession>
<sequence length="144" mass="15303">METILVVVASDEPNEALLAEADRHVTGTESRVVLCCVNTEGFRQNTIQRRSRAGREAGEIDQHAAETAAAEIAADTFGDDVQYDVVGIADDSADEILAVADEHDCDHVFIDAQSRTAVGKAVFGDVAQQVILQFDGPVTVTTGS</sequence>
<dbReference type="Proteomes" id="UP000011566">
    <property type="component" value="Unassembled WGS sequence"/>
</dbReference>
<dbReference type="Gene3D" id="3.40.50.620">
    <property type="entry name" value="HUPs"/>
    <property type="match status" value="1"/>
</dbReference>
<gene>
    <name evidence="2" type="ORF">C447_02362</name>
</gene>
<feature type="domain" description="UspA" evidence="1">
    <location>
        <begin position="2"/>
        <end position="140"/>
    </location>
</feature>
<dbReference type="SUPFAM" id="SSF52402">
    <property type="entry name" value="Adenine nucleotide alpha hydrolases-like"/>
    <property type="match status" value="1"/>
</dbReference>
<dbReference type="RefSeq" id="WP_007690504.1">
    <property type="nucleotide sequence ID" value="NZ_AJRK01000429.1"/>
</dbReference>
<evidence type="ECO:0000259" key="1">
    <source>
        <dbReference type="Pfam" id="PF00582"/>
    </source>
</evidence>
<keyword evidence="3" id="KW-1185">Reference proteome</keyword>
<dbReference type="AlphaFoldDB" id="M0M6C3"/>
<reference evidence="2 3" key="1">
    <citation type="journal article" date="2014" name="PLoS Genet.">
        <title>Phylogenetically driven sequencing of extremely halophilic archaea reveals strategies for static and dynamic osmo-response.</title>
        <authorList>
            <person name="Becker E.A."/>
            <person name="Seitzer P.M."/>
            <person name="Tritt A."/>
            <person name="Larsen D."/>
            <person name="Krusor M."/>
            <person name="Yao A.I."/>
            <person name="Wu D."/>
            <person name="Madern D."/>
            <person name="Eisen J.A."/>
            <person name="Darling A.E."/>
            <person name="Facciotti M.T."/>
        </authorList>
    </citation>
    <scope>NUCLEOTIDE SEQUENCE [LARGE SCALE GENOMIC DNA]</scope>
    <source>
        <strain evidence="2 3">100A6</strain>
    </source>
</reference>
<comment type="caution">
    <text evidence="2">The sequence shown here is derived from an EMBL/GenBank/DDBJ whole genome shotgun (WGS) entry which is preliminary data.</text>
</comment>
<dbReference type="InterPro" id="IPR014729">
    <property type="entry name" value="Rossmann-like_a/b/a_fold"/>
</dbReference>
<dbReference type="Pfam" id="PF00582">
    <property type="entry name" value="Usp"/>
    <property type="match status" value="1"/>
</dbReference>
<dbReference type="InterPro" id="IPR006016">
    <property type="entry name" value="UspA"/>
</dbReference>
<dbReference type="OrthoDB" id="307404at2157"/>
<dbReference type="eggNOG" id="arCOG03050">
    <property type="taxonomic scope" value="Archaea"/>
</dbReference>